<dbReference type="InterPro" id="IPR032820">
    <property type="entry name" value="ATPase_put"/>
</dbReference>
<keyword evidence="1" id="KW-0812">Transmembrane</keyword>
<dbReference type="AlphaFoldDB" id="A0A1F7UIG9"/>
<keyword evidence="1" id="KW-1133">Transmembrane helix</keyword>
<feature type="transmembrane region" description="Helical" evidence="1">
    <location>
        <begin position="20"/>
        <end position="41"/>
    </location>
</feature>
<name>A0A1F7UIG9_9BACT</name>
<protein>
    <submittedName>
        <fullName evidence="2">Uncharacterized protein</fullName>
    </submittedName>
</protein>
<dbReference type="Pfam" id="PF09527">
    <property type="entry name" value="ATPase_gene1"/>
    <property type="match status" value="1"/>
</dbReference>
<comment type="caution">
    <text evidence="2">The sequence shown here is derived from an EMBL/GenBank/DDBJ whole genome shotgun (WGS) entry which is preliminary data.</text>
</comment>
<evidence type="ECO:0000313" key="2">
    <source>
        <dbReference type="EMBL" id="OGL78096.1"/>
    </source>
</evidence>
<sequence>MVAFVTNSKPVSIWEALGYVWELLVLIAVPTIALALAGRWLDRRYHTTPWATIAGLFLAILICAVVVKRKGASIAERLKHEQRPS</sequence>
<evidence type="ECO:0000256" key="1">
    <source>
        <dbReference type="SAM" id="Phobius"/>
    </source>
</evidence>
<keyword evidence="1" id="KW-0472">Membrane</keyword>
<accession>A0A1F7UIG9</accession>
<proteinExistence type="predicted"/>
<evidence type="ECO:0000313" key="3">
    <source>
        <dbReference type="Proteomes" id="UP000176603"/>
    </source>
</evidence>
<dbReference type="EMBL" id="MGEH01000037">
    <property type="protein sequence ID" value="OGL78096.1"/>
    <property type="molecule type" value="Genomic_DNA"/>
</dbReference>
<dbReference type="Proteomes" id="UP000176603">
    <property type="component" value="Unassembled WGS sequence"/>
</dbReference>
<dbReference type="STRING" id="1802399.A3E39_04230"/>
<organism evidence="2 3">
    <name type="scientific">Candidatus Uhrbacteria bacterium RIFCSPHIGHO2_12_FULL_60_25</name>
    <dbReference type="NCBI Taxonomy" id="1802399"/>
    <lineage>
        <taxon>Bacteria</taxon>
        <taxon>Candidatus Uhriibacteriota</taxon>
    </lineage>
</organism>
<reference evidence="2 3" key="1">
    <citation type="journal article" date="2016" name="Nat. Commun.">
        <title>Thousands of microbial genomes shed light on interconnected biogeochemical processes in an aquifer system.</title>
        <authorList>
            <person name="Anantharaman K."/>
            <person name="Brown C.T."/>
            <person name="Hug L.A."/>
            <person name="Sharon I."/>
            <person name="Castelle C.J."/>
            <person name="Probst A.J."/>
            <person name="Thomas B.C."/>
            <person name="Singh A."/>
            <person name="Wilkins M.J."/>
            <person name="Karaoz U."/>
            <person name="Brodie E.L."/>
            <person name="Williams K.H."/>
            <person name="Hubbard S.S."/>
            <person name="Banfield J.F."/>
        </authorList>
    </citation>
    <scope>NUCLEOTIDE SEQUENCE [LARGE SCALE GENOMIC DNA]</scope>
</reference>
<feature type="transmembrane region" description="Helical" evidence="1">
    <location>
        <begin position="47"/>
        <end position="67"/>
    </location>
</feature>
<gene>
    <name evidence="2" type="ORF">A3E39_04230</name>
</gene>